<accession>A0A7C4RSG9</accession>
<protein>
    <submittedName>
        <fullName evidence="9">4Fe-4S dicluster domain-containing protein</fullName>
    </submittedName>
</protein>
<keyword evidence="6" id="KW-0408">Iron</keyword>
<evidence type="ECO:0000256" key="1">
    <source>
        <dbReference type="ARBA" id="ARBA00022448"/>
    </source>
</evidence>
<evidence type="ECO:0000313" key="9">
    <source>
        <dbReference type="EMBL" id="HGU32597.1"/>
    </source>
</evidence>
<dbReference type="PANTHER" id="PTHR43177">
    <property type="entry name" value="PROTEIN NRFC"/>
    <property type="match status" value="1"/>
</dbReference>
<feature type="domain" description="4Fe-4S ferredoxin-type" evidence="8">
    <location>
        <begin position="4"/>
        <end position="34"/>
    </location>
</feature>
<keyword evidence="2" id="KW-0004">4Fe-4S</keyword>
<keyword evidence="5" id="KW-0249">Electron transport</keyword>
<sequence>MSRYCIRHEPQRCIACRACELHCQSSHSLAPDVRPGVLLVEDMVGPAGEVRWHAAFRPCFHCENPWCVAVCPTRAIVKDLQDGLVRIDAAKCVGCRACIDACPWGVPQYDVTTGKAVKCDGCADRVRAGNLPACVAACTTHALSFSVPNRVVRDVRQQYALSKLMERVMTTALNNQEERNSP</sequence>
<dbReference type="InterPro" id="IPR017900">
    <property type="entry name" value="4Fe4S_Fe_S_CS"/>
</dbReference>
<feature type="domain" description="4Fe-4S ferredoxin-type" evidence="8">
    <location>
        <begin position="83"/>
        <end position="112"/>
    </location>
</feature>
<keyword evidence="4" id="KW-0677">Repeat</keyword>
<keyword evidence="7" id="KW-0411">Iron-sulfur</keyword>
<dbReference type="Gene3D" id="3.30.70.20">
    <property type="match status" value="2"/>
</dbReference>
<evidence type="ECO:0000256" key="6">
    <source>
        <dbReference type="ARBA" id="ARBA00023004"/>
    </source>
</evidence>
<evidence type="ECO:0000256" key="2">
    <source>
        <dbReference type="ARBA" id="ARBA00022485"/>
    </source>
</evidence>
<dbReference type="InterPro" id="IPR017896">
    <property type="entry name" value="4Fe4S_Fe-S-bd"/>
</dbReference>
<dbReference type="PANTHER" id="PTHR43177:SF5">
    <property type="entry name" value="ANAEROBIC DIMETHYL SULFOXIDE REDUCTASE CHAIN B-RELATED"/>
    <property type="match status" value="1"/>
</dbReference>
<dbReference type="GO" id="GO:0046872">
    <property type="term" value="F:metal ion binding"/>
    <property type="evidence" value="ECO:0007669"/>
    <property type="project" value="UniProtKB-KW"/>
</dbReference>
<evidence type="ECO:0000256" key="4">
    <source>
        <dbReference type="ARBA" id="ARBA00022737"/>
    </source>
</evidence>
<evidence type="ECO:0000256" key="7">
    <source>
        <dbReference type="ARBA" id="ARBA00023014"/>
    </source>
</evidence>
<reference evidence="9" key="1">
    <citation type="journal article" date="2020" name="mSystems">
        <title>Genome- and Community-Level Interaction Insights into Carbon Utilization and Element Cycling Functions of Hydrothermarchaeota in Hydrothermal Sediment.</title>
        <authorList>
            <person name="Zhou Z."/>
            <person name="Liu Y."/>
            <person name="Xu W."/>
            <person name="Pan J."/>
            <person name="Luo Z.H."/>
            <person name="Li M."/>
        </authorList>
    </citation>
    <scope>NUCLEOTIDE SEQUENCE [LARGE SCALE GENOMIC DNA]</scope>
    <source>
        <strain evidence="9">SpSt-477</strain>
    </source>
</reference>
<organism evidence="9">
    <name type="scientific">Desulfatirhabdium butyrativorans</name>
    <dbReference type="NCBI Taxonomy" id="340467"/>
    <lineage>
        <taxon>Bacteria</taxon>
        <taxon>Pseudomonadati</taxon>
        <taxon>Thermodesulfobacteriota</taxon>
        <taxon>Desulfobacteria</taxon>
        <taxon>Desulfobacterales</taxon>
        <taxon>Desulfatirhabdiaceae</taxon>
        <taxon>Desulfatirhabdium</taxon>
    </lineage>
</organism>
<dbReference type="InterPro" id="IPR050954">
    <property type="entry name" value="ET_IronSulfur_Cluster-Binding"/>
</dbReference>
<gene>
    <name evidence="9" type="ORF">ENS29_07060</name>
</gene>
<evidence type="ECO:0000256" key="5">
    <source>
        <dbReference type="ARBA" id="ARBA00022982"/>
    </source>
</evidence>
<dbReference type="EMBL" id="DSUH01000165">
    <property type="protein sequence ID" value="HGU32597.1"/>
    <property type="molecule type" value="Genomic_DNA"/>
</dbReference>
<dbReference type="PROSITE" id="PS00198">
    <property type="entry name" value="4FE4S_FER_1"/>
    <property type="match status" value="1"/>
</dbReference>
<keyword evidence="1" id="KW-0813">Transport</keyword>
<dbReference type="Pfam" id="PF13247">
    <property type="entry name" value="Fer4_11"/>
    <property type="match status" value="1"/>
</dbReference>
<dbReference type="PROSITE" id="PS51379">
    <property type="entry name" value="4FE4S_FER_2"/>
    <property type="match status" value="3"/>
</dbReference>
<comment type="caution">
    <text evidence="9">The sequence shown here is derived from an EMBL/GenBank/DDBJ whole genome shotgun (WGS) entry which is preliminary data.</text>
</comment>
<feature type="domain" description="4Fe-4S ferredoxin-type" evidence="8">
    <location>
        <begin position="48"/>
        <end position="81"/>
    </location>
</feature>
<dbReference type="SUPFAM" id="SSF54862">
    <property type="entry name" value="4Fe-4S ferredoxins"/>
    <property type="match status" value="1"/>
</dbReference>
<name>A0A7C4RSG9_9BACT</name>
<keyword evidence="3" id="KW-0479">Metal-binding</keyword>
<proteinExistence type="predicted"/>
<dbReference type="AlphaFoldDB" id="A0A7C4RSG9"/>
<dbReference type="GO" id="GO:0051539">
    <property type="term" value="F:4 iron, 4 sulfur cluster binding"/>
    <property type="evidence" value="ECO:0007669"/>
    <property type="project" value="UniProtKB-KW"/>
</dbReference>
<evidence type="ECO:0000259" key="8">
    <source>
        <dbReference type="PROSITE" id="PS51379"/>
    </source>
</evidence>
<evidence type="ECO:0000256" key="3">
    <source>
        <dbReference type="ARBA" id="ARBA00022723"/>
    </source>
</evidence>